<dbReference type="Pfam" id="PF00240">
    <property type="entry name" value="ubiquitin"/>
    <property type="match status" value="1"/>
</dbReference>
<evidence type="ECO:0000313" key="2">
    <source>
        <dbReference type="EMBL" id="KAL3091412.1"/>
    </source>
</evidence>
<dbReference type="InterPro" id="IPR029071">
    <property type="entry name" value="Ubiquitin-like_domsf"/>
</dbReference>
<evidence type="ECO:0000313" key="3">
    <source>
        <dbReference type="Proteomes" id="UP001620626"/>
    </source>
</evidence>
<proteinExistence type="predicted"/>
<dbReference type="Gene3D" id="3.10.20.90">
    <property type="entry name" value="Phosphatidylinositol 3-kinase Catalytic Subunit, Chain A, domain 1"/>
    <property type="match status" value="1"/>
</dbReference>
<keyword evidence="3" id="KW-1185">Reference proteome</keyword>
<dbReference type="Proteomes" id="UP001620626">
    <property type="component" value="Unassembled WGS sequence"/>
</dbReference>
<evidence type="ECO:0000259" key="1">
    <source>
        <dbReference type="PROSITE" id="PS50053"/>
    </source>
</evidence>
<dbReference type="EMBL" id="JBICBT010000942">
    <property type="protein sequence ID" value="KAL3091412.1"/>
    <property type="molecule type" value="Genomic_DNA"/>
</dbReference>
<accession>A0ABD2JLA3</accession>
<organism evidence="2 3">
    <name type="scientific">Heterodera trifolii</name>
    <dbReference type="NCBI Taxonomy" id="157864"/>
    <lineage>
        <taxon>Eukaryota</taxon>
        <taxon>Metazoa</taxon>
        <taxon>Ecdysozoa</taxon>
        <taxon>Nematoda</taxon>
        <taxon>Chromadorea</taxon>
        <taxon>Rhabditida</taxon>
        <taxon>Tylenchina</taxon>
        <taxon>Tylenchomorpha</taxon>
        <taxon>Tylenchoidea</taxon>
        <taxon>Heteroderidae</taxon>
        <taxon>Heteroderinae</taxon>
        <taxon>Heterodera</taxon>
    </lineage>
</organism>
<dbReference type="InterPro" id="IPR000626">
    <property type="entry name" value="Ubiquitin-like_dom"/>
</dbReference>
<protein>
    <recommendedName>
        <fullName evidence="1">Ubiquitin-like domain-containing protein</fullName>
    </recommendedName>
</protein>
<reference evidence="2 3" key="1">
    <citation type="submission" date="2024-10" db="EMBL/GenBank/DDBJ databases">
        <authorList>
            <person name="Kim D."/>
        </authorList>
    </citation>
    <scope>NUCLEOTIDE SEQUENCE [LARGE SCALE GENOMIC DNA]</scope>
    <source>
        <strain evidence="2">BH-2024</strain>
    </source>
</reference>
<feature type="domain" description="Ubiquitin-like" evidence="1">
    <location>
        <begin position="18"/>
        <end position="91"/>
    </location>
</feature>
<comment type="caution">
    <text evidence="2">The sequence shown here is derived from an EMBL/GenBank/DDBJ whole genome shotgun (WGS) entry which is preliminary data.</text>
</comment>
<dbReference type="PROSITE" id="PS50053">
    <property type="entry name" value="UBIQUITIN_2"/>
    <property type="match status" value="1"/>
</dbReference>
<dbReference type="AlphaFoldDB" id="A0ABD2JLA3"/>
<dbReference type="SMART" id="SM00213">
    <property type="entry name" value="UBQ"/>
    <property type="match status" value="1"/>
</dbReference>
<dbReference type="CDD" id="cd17039">
    <property type="entry name" value="Ubl_ubiquitin_like"/>
    <property type="match status" value="1"/>
</dbReference>
<sequence length="116" mass="13445">MLLMLLMMPSSIANDQTISIFMNYKKNRHDFVVNITDTVQSLKEKIKERIGILPEHQLLKRGIHSMADDNKTISSCGIKSLSKLSLSLKEKFEIQVAYNGTDYMPLRWRPRTKSHH</sequence>
<dbReference type="SUPFAM" id="SSF54236">
    <property type="entry name" value="Ubiquitin-like"/>
    <property type="match status" value="1"/>
</dbReference>
<name>A0ABD2JLA3_9BILA</name>
<gene>
    <name evidence="2" type="ORF">niasHT_025174</name>
</gene>